<reference evidence="29 30" key="1">
    <citation type="submission" date="2021-05" db="EMBL/GenBank/DDBJ databases">
        <authorList>
            <person name="Zahm M."/>
            <person name="Klopp C."/>
            <person name="Cabau C."/>
            <person name="Kuhl H."/>
            <person name="Suciu R."/>
            <person name="Ciorpac M."/>
            <person name="Holostenco D."/>
            <person name="Gessner J."/>
            <person name="Wuertz S."/>
            <person name="Hohne C."/>
            <person name="Stock M."/>
            <person name="Gislard M."/>
            <person name="Lluch J."/>
            <person name="Milhes M."/>
            <person name="Lampietro C."/>
            <person name="Lopez Roques C."/>
            <person name="Donnadieu C."/>
            <person name="Du K."/>
            <person name="Schartl M."/>
            <person name="Guiguen Y."/>
        </authorList>
    </citation>
    <scope>NUCLEOTIDE SEQUENCE [LARGE SCALE GENOMIC DNA]</scope>
    <source>
        <strain evidence="29">Hh-F2</strain>
        <tissue evidence="29">Blood</tissue>
    </source>
</reference>
<dbReference type="PROSITE" id="PS00086">
    <property type="entry name" value="CYTOCHROME_P450"/>
    <property type="match status" value="1"/>
</dbReference>
<evidence type="ECO:0000256" key="18">
    <source>
        <dbReference type="ARBA" id="ARBA00023004"/>
    </source>
</evidence>
<keyword evidence="20 27" id="KW-0472">Membrane</keyword>
<dbReference type="PRINTS" id="PR00465">
    <property type="entry name" value="EP450IV"/>
</dbReference>
<evidence type="ECO:0000256" key="8">
    <source>
        <dbReference type="ARBA" id="ARBA00017409"/>
    </source>
</evidence>
<evidence type="ECO:0000256" key="12">
    <source>
        <dbReference type="ARBA" id="ARBA00022617"/>
    </source>
</evidence>
<dbReference type="PANTHER" id="PTHR24306">
    <property type="match status" value="1"/>
</dbReference>
<keyword evidence="28" id="KW-0560">Oxidoreductase</keyword>
<evidence type="ECO:0000256" key="15">
    <source>
        <dbReference type="ARBA" id="ARBA00022824"/>
    </source>
</evidence>
<evidence type="ECO:0000256" key="11">
    <source>
        <dbReference type="ARBA" id="ARBA00022585"/>
    </source>
</evidence>
<keyword evidence="18 27" id="KW-0408">Iron</keyword>
<dbReference type="SUPFAM" id="SSF48264">
    <property type="entry name" value="Cytochrome P450"/>
    <property type="match status" value="1"/>
</dbReference>
<name>A0ABR0YH18_HUSHU</name>
<evidence type="ECO:0000256" key="1">
    <source>
        <dbReference type="ARBA" id="ARBA00000463"/>
    </source>
</evidence>
<comment type="function">
    <text evidence="26">Catalyzes the biosynthesis and metabolism of eicosanoids. Catalyzes the isomerization of prostaglandin H2 to prostacyclin (= prostaglandin I2), a potent mediator of vasodilation and inhibitor of platelet aggregation. Additionally, displays dehydratase activity, toward hydroperoxyeicosatetraenoates (HPETEs), especially toward (15S)-hydroperoxy-(5Z,8Z,11Z,13E)-eicosatetraenoate (15(S)-HPETE).</text>
</comment>
<evidence type="ECO:0000313" key="29">
    <source>
        <dbReference type="EMBL" id="KAK6471924.1"/>
    </source>
</evidence>
<keyword evidence="14 27" id="KW-0479">Metal-binding</keyword>
<evidence type="ECO:0000256" key="19">
    <source>
        <dbReference type="ARBA" id="ARBA00023098"/>
    </source>
</evidence>
<comment type="similarity">
    <text evidence="5 27 28">Belongs to the cytochrome P450 family.</text>
</comment>
<evidence type="ECO:0000256" key="28">
    <source>
        <dbReference type="RuleBase" id="RU000461"/>
    </source>
</evidence>
<comment type="catalytic activity">
    <reaction evidence="2">
        <text>a hydroperoxyeicosatetraenoate = an oxoeicosatetraenoate + H2O</text>
        <dbReference type="Rhea" id="RHEA:55556"/>
        <dbReference type="ChEBI" id="CHEBI:15377"/>
        <dbReference type="ChEBI" id="CHEBI:59720"/>
        <dbReference type="ChEBI" id="CHEBI:131859"/>
        <dbReference type="EC" id="4.2.1.152"/>
    </reaction>
    <physiologicalReaction direction="left-to-right" evidence="2">
        <dbReference type="Rhea" id="RHEA:55557"/>
    </physiologicalReaction>
</comment>
<dbReference type="EC" id="5.3.99.4" evidence="6"/>
<dbReference type="Proteomes" id="UP001369086">
    <property type="component" value="Unassembled WGS sequence"/>
</dbReference>
<evidence type="ECO:0000256" key="7">
    <source>
        <dbReference type="ARBA" id="ARBA00013084"/>
    </source>
</evidence>
<keyword evidence="21" id="KW-0275">Fatty acid biosynthesis</keyword>
<keyword evidence="30" id="KW-1185">Reference proteome</keyword>
<dbReference type="PIRSF" id="PIRSF000047">
    <property type="entry name" value="Cytochrome_CYPVIIA1"/>
    <property type="match status" value="1"/>
</dbReference>
<evidence type="ECO:0000256" key="22">
    <source>
        <dbReference type="ARBA" id="ARBA00023235"/>
    </source>
</evidence>
<dbReference type="PANTHER" id="PTHR24306:SF4">
    <property type="entry name" value="PROSTACYCLIN SYNTHASE"/>
    <property type="match status" value="1"/>
</dbReference>
<evidence type="ECO:0000256" key="9">
    <source>
        <dbReference type="ARBA" id="ARBA00022501"/>
    </source>
</evidence>
<evidence type="ECO:0000256" key="17">
    <source>
        <dbReference type="ARBA" id="ARBA00022989"/>
    </source>
</evidence>
<evidence type="ECO:0000256" key="2">
    <source>
        <dbReference type="ARBA" id="ARBA00001719"/>
    </source>
</evidence>
<gene>
    <name evidence="29" type="ORF">HHUSO_G28908</name>
</gene>
<dbReference type="EMBL" id="JAHFZB010000030">
    <property type="protein sequence ID" value="KAK6471924.1"/>
    <property type="molecule type" value="Genomic_DNA"/>
</dbReference>
<evidence type="ECO:0000256" key="20">
    <source>
        <dbReference type="ARBA" id="ARBA00023136"/>
    </source>
</evidence>
<dbReference type="InterPro" id="IPR024204">
    <property type="entry name" value="Cyt_P450_CYP7A1-type"/>
</dbReference>
<dbReference type="Gene3D" id="1.10.630.10">
    <property type="entry name" value="Cytochrome P450"/>
    <property type="match status" value="1"/>
</dbReference>
<keyword evidence="15 27" id="KW-0256">Endoplasmic reticulum</keyword>
<keyword evidence="9" id="KW-0644">Prostaglandin metabolism</keyword>
<dbReference type="InterPro" id="IPR001128">
    <property type="entry name" value="Cyt_P450"/>
</dbReference>
<sequence length="510" mass="58747">MIWTVLLILPVPLILILIFRGRTRLVKEPPLDKGCIPWLGHALEFGKDAAKFLSRMKSKHGDIFTVRVAGRYVTVLLDPKSYDAVVRESGSKFNFSKYACLLMERIFNLTLPDYEPNTEKAMMKLHFQGKPLHSLSTMMQSNLDTVLLPESNDLRRTWRQDGLFNFCYSALFRAGYLTLYGNESEQGGDQAEKSRDRSQSADIYREFRKFDKLLMKIARTTLTSAEKKEAQGVKEILWELLSTMKLVSKLNRSSWLESYRRHLVEKGLDEQMQSRAMLLQLWATQGNAGPAAFWLLVFLLKNPEAMSALKNEFNKILQGSKEQGQRLHPPLHSVTQEMLANTPVFDSMLCETLRLMAAPFITREVLQDMPLRLADGRQYNIRKGDRICLFPYLSPQMDPEIHQEPQKFKYDRFLNPDGTEKKDFYKDGSKLKYYNMPWGAGSHMCVGRFFAINSIKQFLFMVLTSFELELSDPEAAIPDIDVSRYGFGMLQPKGDVEIQYRLRDFGDSTA</sequence>
<dbReference type="InterPro" id="IPR002403">
    <property type="entry name" value="Cyt_P450_E_grp-IV"/>
</dbReference>
<dbReference type="InterPro" id="IPR017972">
    <property type="entry name" value="Cyt_P450_CS"/>
</dbReference>
<evidence type="ECO:0000256" key="25">
    <source>
        <dbReference type="ARBA" id="ARBA00033404"/>
    </source>
</evidence>
<comment type="caution">
    <text evidence="29">The sequence shown here is derived from an EMBL/GenBank/DDBJ whole genome shotgun (WGS) entry which is preliminary data.</text>
</comment>
<evidence type="ECO:0000256" key="26">
    <source>
        <dbReference type="ARBA" id="ARBA00045141"/>
    </source>
</evidence>
<protein>
    <recommendedName>
        <fullName evidence="8">Prostacyclin synthase</fullName>
        <ecNumber evidence="7">4.2.1.152</ecNumber>
        <ecNumber evidence="6">5.3.99.4</ecNumber>
    </recommendedName>
    <alternativeName>
        <fullName evidence="25">Hydroperoxy icosatetraenoate dehydratase</fullName>
    </alternativeName>
    <alternativeName>
        <fullName evidence="24">Prostaglandin I2 synthase</fullName>
    </alternativeName>
</protein>
<dbReference type="Pfam" id="PF00067">
    <property type="entry name" value="p450"/>
    <property type="match status" value="1"/>
</dbReference>
<evidence type="ECO:0000256" key="14">
    <source>
        <dbReference type="ARBA" id="ARBA00022723"/>
    </source>
</evidence>
<comment type="catalytic activity">
    <reaction evidence="1">
        <text>prostaglandin H2 = prostaglandin I2</text>
        <dbReference type="Rhea" id="RHEA:23580"/>
        <dbReference type="ChEBI" id="CHEBI:57403"/>
        <dbReference type="ChEBI" id="CHEBI:57405"/>
        <dbReference type="EC" id="5.3.99.4"/>
    </reaction>
    <physiologicalReaction direction="left-to-right" evidence="1">
        <dbReference type="Rhea" id="RHEA:23581"/>
    </physiologicalReaction>
</comment>
<keyword evidence="17" id="KW-1133">Transmembrane helix</keyword>
<evidence type="ECO:0000256" key="10">
    <source>
        <dbReference type="ARBA" id="ARBA00022516"/>
    </source>
</evidence>
<evidence type="ECO:0000256" key="23">
    <source>
        <dbReference type="ARBA" id="ARBA00023239"/>
    </source>
</evidence>
<keyword evidence="22" id="KW-0413">Isomerase</keyword>
<accession>A0ABR0YH18</accession>
<keyword evidence="13" id="KW-0812">Transmembrane</keyword>
<evidence type="ECO:0000256" key="13">
    <source>
        <dbReference type="ARBA" id="ARBA00022692"/>
    </source>
</evidence>
<keyword evidence="28" id="KW-0503">Monooxygenase</keyword>
<dbReference type="InterPro" id="IPR036396">
    <property type="entry name" value="Cyt_P450_sf"/>
</dbReference>
<evidence type="ECO:0000256" key="24">
    <source>
        <dbReference type="ARBA" id="ARBA00031205"/>
    </source>
</evidence>
<keyword evidence="19" id="KW-0443">Lipid metabolism</keyword>
<organism evidence="29 30">
    <name type="scientific">Huso huso</name>
    <name type="common">Beluga</name>
    <name type="synonym">Acipenser huso</name>
    <dbReference type="NCBI Taxonomy" id="61971"/>
    <lineage>
        <taxon>Eukaryota</taxon>
        <taxon>Metazoa</taxon>
        <taxon>Chordata</taxon>
        <taxon>Craniata</taxon>
        <taxon>Vertebrata</taxon>
        <taxon>Euteleostomi</taxon>
        <taxon>Actinopterygii</taxon>
        <taxon>Chondrostei</taxon>
        <taxon>Acipenseriformes</taxon>
        <taxon>Acipenseridae</taxon>
        <taxon>Huso</taxon>
    </lineage>
</organism>
<evidence type="ECO:0000256" key="5">
    <source>
        <dbReference type="ARBA" id="ARBA00010617"/>
    </source>
</evidence>
<dbReference type="EC" id="4.2.1.152" evidence="7"/>
<evidence type="ECO:0000256" key="4">
    <source>
        <dbReference type="ARBA" id="ARBA00004389"/>
    </source>
</evidence>
<keyword evidence="10" id="KW-0444">Lipid biosynthesis</keyword>
<evidence type="ECO:0000256" key="27">
    <source>
        <dbReference type="PIRNR" id="PIRNR000047"/>
    </source>
</evidence>
<evidence type="ECO:0000313" key="30">
    <source>
        <dbReference type="Proteomes" id="UP001369086"/>
    </source>
</evidence>
<comment type="subcellular location">
    <subcellularLocation>
        <location evidence="4">Endoplasmic reticulum membrane</location>
        <topology evidence="4">Single-pass membrane protein</topology>
    </subcellularLocation>
</comment>
<evidence type="ECO:0000256" key="16">
    <source>
        <dbReference type="ARBA" id="ARBA00022832"/>
    </source>
</evidence>
<keyword evidence="16" id="KW-0276">Fatty acid metabolism</keyword>
<keyword evidence="12 27" id="KW-0349">Heme</keyword>
<keyword evidence="11" id="KW-0643">Prostaglandin biosynthesis</keyword>
<evidence type="ECO:0000256" key="3">
    <source>
        <dbReference type="ARBA" id="ARBA00001971"/>
    </source>
</evidence>
<comment type="cofactor">
    <cofactor evidence="3 27">
        <name>heme</name>
        <dbReference type="ChEBI" id="CHEBI:30413"/>
    </cofactor>
</comment>
<evidence type="ECO:0000256" key="6">
    <source>
        <dbReference type="ARBA" id="ARBA00012204"/>
    </source>
</evidence>
<proteinExistence type="inferred from homology"/>
<evidence type="ECO:0000256" key="21">
    <source>
        <dbReference type="ARBA" id="ARBA00023160"/>
    </source>
</evidence>
<keyword evidence="23" id="KW-0456">Lyase</keyword>